<accession>A0A5B7K137</accession>
<evidence type="ECO:0000313" key="1">
    <source>
        <dbReference type="EMBL" id="MPC98858.1"/>
    </source>
</evidence>
<comment type="caution">
    <text evidence="1">The sequence shown here is derived from an EMBL/GenBank/DDBJ whole genome shotgun (WGS) entry which is preliminary data.</text>
</comment>
<dbReference type="AlphaFoldDB" id="A0A5B7K137"/>
<reference evidence="1 2" key="1">
    <citation type="submission" date="2019-05" db="EMBL/GenBank/DDBJ databases">
        <title>Another draft genome of Portunus trituberculatus and its Hox gene families provides insights of decapod evolution.</title>
        <authorList>
            <person name="Jeong J.-H."/>
            <person name="Song I."/>
            <person name="Kim S."/>
            <person name="Choi T."/>
            <person name="Kim D."/>
            <person name="Ryu S."/>
            <person name="Kim W."/>
        </authorList>
    </citation>
    <scope>NUCLEOTIDE SEQUENCE [LARGE SCALE GENOMIC DNA]</scope>
    <source>
        <tissue evidence="1">Muscle</tissue>
    </source>
</reference>
<name>A0A5B7K137_PORTR</name>
<dbReference type="EMBL" id="VSRR010115906">
    <property type="protein sequence ID" value="MPC98858.1"/>
    <property type="molecule type" value="Genomic_DNA"/>
</dbReference>
<organism evidence="1 2">
    <name type="scientific">Portunus trituberculatus</name>
    <name type="common">Swimming crab</name>
    <name type="synonym">Neptunus trituberculatus</name>
    <dbReference type="NCBI Taxonomy" id="210409"/>
    <lineage>
        <taxon>Eukaryota</taxon>
        <taxon>Metazoa</taxon>
        <taxon>Ecdysozoa</taxon>
        <taxon>Arthropoda</taxon>
        <taxon>Crustacea</taxon>
        <taxon>Multicrustacea</taxon>
        <taxon>Malacostraca</taxon>
        <taxon>Eumalacostraca</taxon>
        <taxon>Eucarida</taxon>
        <taxon>Decapoda</taxon>
        <taxon>Pleocyemata</taxon>
        <taxon>Brachyura</taxon>
        <taxon>Eubrachyura</taxon>
        <taxon>Portunoidea</taxon>
        <taxon>Portunidae</taxon>
        <taxon>Portuninae</taxon>
        <taxon>Portunus</taxon>
    </lineage>
</organism>
<dbReference type="Proteomes" id="UP000324222">
    <property type="component" value="Unassembled WGS sequence"/>
</dbReference>
<protein>
    <submittedName>
        <fullName evidence="1">Uncharacterized protein</fullName>
    </submittedName>
</protein>
<gene>
    <name evidence="1" type="ORF">E2C01_094243</name>
</gene>
<evidence type="ECO:0000313" key="2">
    <source>
        <dbReference type="Proteomes" id="UP000324222"/>
    </source>
</evidence>
<proteinExistence type="predicted"/>
<keyword evidence="2" id="KW-1185">Reference proteome</keyword>
<sequence length="93" mass="10548">MVTSCVVVCNWIWLTNDPFGSLTSNNSLLAVDGWPVVEVEEVVVVVEVEEGEHYWGQASYVTLLPQRLFISVDMFSCNIYLRTGLRFQSFILS</sequence>